<keyword evidence="9" id="KW-0547">Nucleotide-binding</keyword>
<dbReference type="PANTHER" id="PTHR43030">
    <property type="entry name" value="PHOSPHOENOLPYRUVATE SYNTHASE"/>
    <property type="match status" value="1"/>
</dbReference>
<dbReference type="Pfam" id="PF01326">
    <property type="entry name" value="PPDK_N"/>
    <property type="match status" value="1"/>
</dbReference>
<evidence type="ECO:0000256" key="1">
    <source>
        <dbReference type="ARBA" id="ARBA00001946"/>
    </source>
</evidence>
<keyword evidence="10" id="KW-0418">Kinase</keyword>
<evidence type="ECO:0000256" key="3">
    <source>
        <dbReference type="ARBA" id="ARBA00004742"/>
    </source>
</evidence>
<evidence type="ECO:0000313" key="17">
    <source>
        <dbReference type="EMBL" id="CAL2103011.1"/>
    </source>
</evidence>
<feature type="domain" description="Pyruvate phosphate dikinase AMP/ATP-binding" evidence="16">
    <location>
        <begin position="323"/>
        <end position="630"/>
    </location>
</feature>
<keyword evidence="7 17" id="KW-0808">Transferase</keyword>
<dbReference type="InterPro" id="IPR013815">
    <property type="entry name" value="ATP_grasp_subdomain_1"/>
</dbReference>
<comment type="cofactor">
    <cofactor evidence="1">
        <name>Mg(2+)</name>
        <dbReference type="ChEBI" id="CHEBI:18420"/>
    </cofactor>
</comment>
<evidence type="ECO:0000256" key="6">
    <source>
        <dbReference type="ARBA" id="ARBA00021623"/>
    </source>
</evidence>
<evidence type="ECO:0000256" key="13">
    <source>
        <dbReference type="ARBA" id="ARBA00033470"/>
    </source>
</evidence>
<name>A0ABM9PBM8_9FLAO</name>
<evidence type="ECO:0000256" key="9">
    <source>
        <dbReference type="ARBA" id="ARBA00022741"/>
    </source>
</evidence>
<evidence type="ECO:0000256" key="14">
    <source>
        <dbReference type="ARBA" id="ARBA00047700"/>
    </source>
</evidence>
<feature type="signal peptide" evidence="15">
    <location>
        <begin position="1"/>
        <end position="19"/>
    </location>
</feature>
<evidence type="ECO:0000256" key="4">
    <source>
        <dbReference type="ARBA" id="ARBA00007837"/>
    </source>
</evidence>
<dbReference type="InterPro" id="IPR002192">
    <property type="entry name" value="PPDK_AMP/ATP-bd"/>
</dbReference>
<evidence type="ECO:0000256" key="11">
    <source>
        <dbReference type="ARBA" id="ARBA00022840"/>
    </source>
</evidence>
<proteinExistence type="inferred from homology"/>
<keyword evidence="18" id="KW-1185">Reference proteome</keyword>
<accession>A0ABM9PBM8</accession>
<evidence type="ECO:0000256" key="5">
    <source>
        <dbReference type="ARBA" id="ARBA00011996"/>
    </source>
</evidence>
<organism evidence="17 18">
    <name type="scientific">Tenacibaculum polynesiense</name>
    <dbReference type="NCBI Taxonomy" id="3137857"/>
    <lineage>
        <taxon>Bacteria</taxon>
        <taxon>Pseudomonadati</taxon>
        <taxon>Bacteroidota</taxon>
        <taxon>Flavobacteriia</taxon>
        <taxon>Flavobacteriales</taxon>
        <taxon>Flavobacteriaceae</taxon>
        <taxon>Tenacibaculum</taxon>
    </lineage>
</organism>
<comment type="function">
    <text evidence="2">Catalyzes the phosphorylation of pyruvate to phosphoenolpyruvate.</text>
</comment>
<dbReference type="PANTHER" id="PTHR43030:SF1">
    <property type="entry name" value="PHOSPHOENOLPYRUVATE SYNTHASE"/>
    <property type="match status" value="1"/>
</dbReference>
<evidence type="ECO:0000256" key="2">
    <source>
        <dbReference type="ARBA" id="ARBA00002988"/>
    </source>
</evidence>
<dbReference type="InterPro" id="IPR006319">
    <property type="entry name" value="PEP_synth"/>
</dbReference>
<evidence type="ECO:0000259" key="16">
    <source>
        <dbReference type="Pfam" id="PF01326"/>
    </source>
</evidence>
<evidence type="ECO:0000313" key="18">
    <source>
        <dbReference type="Proteomes" id="UP001497527"/>
    </source>
</evidence>
<dbReference type="SUPFAM" id="SSF56059">
    <property type="entry name" value="Glutathione synthetase ATP-binding domain-like"/>
    <property type="match status" value="1"/>
</dbReference>
<evidence type="ECO:0000256" key="12">
    <source>
        <dbReference type="ARBA" id="ARBA00022842"/>
    </source>
</evidence>
<dbReference type="RefSeq" id="WP_348716932.1">
    <property type="nucleotide sequence ID" value="NZ_CAXJIO010000012.1"/>
</dbReference>
<gene>
    <name evidence="17" type="ORF">T190423A01A_30125</name>
</gene>
<keyword evidence="15" id="KW-0732">Signal</keyword>
<evidence type="ECO:0000256" key="10">
    <source>
        <dbReference type="ARBA" id="ARBA00022777"/>
    </source>
</evidence>
<reference evidence="17 18" key="1">
    <citation type="submission" date="2024-05" db="EMBL/GenBank/DDBJ databases">
        <authorList>
            <person name="Duchaud E."/>
        </authorList>
    </citation>
    <scope>NUCLEOTIDE SEQUENCE [LARGE SCALE GENOMIC DNA]</scope>
    <source>
        <strain evidence="17">Ena-SAMPLE-TAB-13-05-2024-13:56:06:370-140308</strain>
    </source>
</reference>
<evidence type="ECO:0000256" key="7">
    <source>
        <dbReference type="ARBA" id="ARBA00022679"/>
    </source>
</evidence>
<dbReference type="Proteomes" id="UP001497527">
    <property type="component" value="Unassembled WGS sequence"/>
</dbReference>
<sequence length="634" mass="73726">MKTKALILCLLLFLLESVAQNYKTELSNSDDFILLAHKPLSNKYGFVKSLKILYDLKTKKLYYTNSKRFKYHFEFVINYLELDESLDNFNKHNYAATHKKKRFLLANINFYESLDTYTLELSPADRMTLKDIRFLYDLVKKSSYFKELKFFLNTERLIEQKSTIALPTIEAGAIYKNQQYQAISTEKSYGRLRFIDMDSLNSAKIQRTDIIIVNKPVLNLPIVNGVITTRMQTPLSHISVLGINRKIPVATYKNAYKTAYIKNLNEQYVSFEVALDTFYLKPISKEKFERKTKRRKNKIKTLKLDLTTNTLISGTNLHHKRIQTVGGKAANFGELFKIAQSSNFKVPECSFAIPFYFYNQHIKTHKIEPLIAKTINNYALQKNDSLLKIGLKKIRNQIKNTPIDSSLINQVHEYLNNSKCPYDRIRFRSSTNAEDIVGFSGAGLYTSKTGIRNDSKKNFEKAIKTVWASLWKKRAFLERDLYNINQNSIAMGVLAHRSFPNEYANGVAITKNLYRKNFYGNVINLQLGEEPVVNPKPNIVSEQIICYEGAEVDLYKDKKVIEVISYSSLNNNQLILSQKEILNLSQQLYKLKRHFHKKVYKRRKSFLNFGLDVEFKIDGPNKDLYIKQARYFND</sequence>
<comment type="pathway">
    <text evidence="3">Carbohydrate biosynthesis; gluconeogenesis.</text>
</comment>
<evidence type="ECO:0000256" key="15">
    <source>
        <dbReference type="SAM" id="SignalP"/>
    </source>
</evidence>
<keyword evidence="11" id="KW-0067">ATP-binding</keyword>
<dbReference type="EC" id="2.7.9.2" evidence="5"/>
<protein>
    <recommendedName>
        <fullName evidence="6">Phosphoenolpyruvate synthase</fullName>
        <ecNumber evidence="5">2.7.9.2</ecNumber>
    </recommendedName>
    <alternativeName>
        <fullName evidence="13">Pyruvate, water dikinase</fullName>
    </alternativeName>
</protein>
<dbReference type="EMBL" id="CAXJIO010000012">
    <property type="protein sequence ID" value="CAL2103011.1"/>
    <property type="molecule type" value="Genomic_DNA"/>
</dbReference>
<dbReference type="Gene3D" id="3.30.1490.20">
    <property type="entry name" value="ATP-grasp fold, A domain"/>
    <property type="match status" value="1"/>
</dbReference>
<comment type="catalytic activity">
    <reaction evidence="14">
        <text>pyruvate + ATP + H2O = phosphoenolpyruvate + AMP + phosphate + 2 H(+)</text>
        <dbReference type="Rhea" id="RHEA:11364"/>
        <dbReference type="ChEBI" id="CHEBI:15361"/>
        <dbReference type="ChEBI" id="CHEBI:15377"/>
        <dbReference type="ChEBI" id="CHEBI:15378"/>
        <dbReference type="ChEBI" id="CHEBI:30616"/>
        <dbReference type="ChEBI" id="CHEBI:43474"/>
        <dbReference type="ChEBI" id="CHEBI:58702"/>
        <dbReference type="ChEBI" id="CHEBI:456215"/>
        <dbReference type="EC" id="2.7.9.2"/>
    </reaction>
</comment>
<keyword evidence="8" id="KW-0479">Metal-binding</keyword>
<feature type="chain" id="PRO_5046450785" description="Phosphoenolpyruvate synthase" evidence="15">
    <location>
        <begin position="20"/>
        <end position="634"/>
    </location>
</feature>
<comment type="similarity">
    <text evidence="4">Belongs to the PEP-utilizing enzyme family.</text>
</comment>
<dbReference type="GO" id="GO:0008986">
    <property type="term" value="F:pyruvate, water dikinase activity"/>
    <property type="evidence" value="ECO:0007669"/>
    <property type="project" value="UniProtKB-EC"/>
</dbReference>
<evidence type="ECO:0000256" key="8">
    <source>
        <dbReference type="ARBA" id="ARBA00022723"/>
    </source>
</evidence>
<comment type="caution">
    <text evidence="17">The sequence shown here is derived from an EMBL/GenBank/DDBJ whole genome shotgun (WGS) entry which is preliminary data.</text>
</comment>
<keyword evidence="12" id="KW-0460">Magnesium</keyword>